<evidence type="ECO:0000313" key="1">
    <source>
        <dbReference type="EMBL" id="KAI8524007.1"/>
    </source>
</evidence>
<keyword evidence="2" id="KW-1185">Reference proteome</keyword>
<name>A0ACC0L6L0_RHOML</name>
<organism evidence="1 2">
    <name type="scientific">Rhododendron molle</name>
    <name type="common">Chinese azalea</name>
    <name type="synonym">Azalea mollis</name>
    <dbReference type="NCBI Taxonomy" id="49168"/>
    <lineage>
        <taxon>Eukaryota</taxon>
        <taxon>Viridiplantae</taxon>
        <taxon>Streptophyta</taxon>
        <taxon>Embryophyta</taxon>
        <taxon>Tracheophyta</taxon>
        <taxon>Spermatophyta</taxon>
        <taxon>Magnoliopsida</taxon>
        <taxon>eudicotyledons</taxon>
        <taxon>Gunneridae</taxon>
        <taxon>Pentapetalae</taxon>
        <taxon>asterids</taxon>
        <taxon>Ericales</taxon>
        <taxon>Ericaceae</taxon>
        <taxon>Ericoideae</taxon>
        <taxon>Rhodoreae</taxon>
        <taxon>Rhododendron</taxon>
    </lineage>
</organism>
<evidence type="ECO:0000313" key="2">
    <source>
        <dbReference type="Proteomes" id="UP001062846"/>
    </source>
</evidence>
<comment type="caution">
    <text evidence="1">The sequence shown here is derived from an EMBL/GenBank/DDBJ whole genome shotgun (WGS) entry which is preliminary data.</text>
</comment>
<accession>A0ACC0L6L0</accession>
<sequence length="81" mass="9195">MEHWTAVIVPGAVGVVGRRNRGRRWRGGSVRREGLGFLRVAFGHLKMPPLIEVKTVLQFRFISSRILLRTLFITNSCAFVC</sequence>
<dbReference type="EMBL" id="CM046400">
    <property type="protein sequence ID" value="KAI8524007.1"/>
    <property type="molecule type" value="Genomic_DNA"/>
</dbReference>
<proteinExistence type="predicted"/>
<dbReference type="Proteomes" id="UP001062846">
    <property type="component" value="Chromosome 13"/>
</dbReference>
<protein>
    <submittedName>
        <fullName evidence="1">Uncharacterized protein</fullName>
    </submittedName>
</protein>
<reference evidence="1" key="1">
    <citation type="submission" date="2022-02" db="EMBL/GenBank/DDBJ databases">
        <title>Plant Genome Project.</title>
        <authorList>
            <person name="Zhang R.-G."/>
        </authorList>
    </citation>
    <scope>NUCLEOTIDE SEQUENCE</scope>
    <source>
        <strain evidence="1">AT1</strain>
    </source>
</reference>
<gene>
    <name evidence="1" type="ORF">RHMOL_Rhmol13G0115800</name>
</gene>